<keyword evidence="2 7" id="KW-0963">Cytoplasm</keyword>
<keyword evidence="4 7" id="KW-0378">Hydrolase</keyword>
<dbReference type="GO" id="GO:0006402">
    <property type="term" value="P:mRNA catabolic process"/>
    <property type="evidence" value="ECO:0007669"/>
    <property type="project" value="TreeGrafter"/>
</dbReference>
<evidence type="ECO:0000256" key="2">
    <source>
        <dbReference type="ARBA" id="ARBA00022490"/>
    </source>
</evidence>
<reference evidence="11" key="2">
    <citation type="journal article" date="2016" name="Genome Announc.">
        <title>Draft Genome Sequences of Two Novel Amoeba-Resistant Intranuclear Bacteria, 'Candidatus Berkiella cookevillensis' and 'Candidatus Berkiella aquae'.</title>
        <authorList>
            <person name="Mehari Y.T."/>
            <person name="Arivett B.A."/>
            <person name="Farone A.L."/>
            <person name="Gunderson J.H."/>
            <person name="Farone M.B."/>
        </authorList>
    </citation>
    <scope>NUCLEOTIDE SEQUENCE</scope>
    <source>
        <strain evidence="11">CC99</strain>
    </source>
</reference>
<sequence>MKKHTDPSKDPFLDRESEKYETPVPSREFILMALKSFKHPVKAKQLIHHYQLSDPDLIEAFNRRLKAMIRDGQVVKLRAGFVIVEAQSVVQGKLVLFKEGDGVCVTEDNQSIPIQEHGLRGFYDGDKISVQVRKLADSKEVVGRINQLLEATVPTVVGRFYKHHKLFKVQSLDRKVSAHITIPKGHNAKAKPGDIVLVRILREERFHTHYEPVGEVIEILGDFATTGIEIQMAIKKFNLPTVFPQPVLKACEKLPAQVTPQSKRNREDLTKLCFVTIDGEDAKDFDDAVYCESHANGWRLWVAIADVSHYVKPNTPLDKEAKLRGNSTYFPEAVIPMLPEALSNDLCSLRPLEDRLTVVCQMSVNLEGKVTRSVFKRAVINSKARLTYTKVAAIYAGDSTLIKEYERQLPSLKALLEVYEALNKQRKLRGALDLDTIESKIVFDDKGKIEKIVPVVRNVAHKVIEECMLATNVCAAKLILRHKKPGLYRVHDTPPSEKLKQLRAFIHELGLSLNGKDKPKPADIAQLLSEVKERADRHLIETVILRSLSQAQYRPENVGHFGLAYPHYVHFTSPIRRFPDLVIHRIVLDILEANTKTTYDFETLAKMGTHLSQTERRSDEATRDAVFALKCHYMQDKIGEVYDGVITGVTHFGIFVELKEIFIEGLVHVSQLGREYFQYDPIKHRMLGDVTRQSYQLGQSVRVKVVRVDLEDKKIDFELSNEHVSSRKEKAKNKKRNHNSTKQKSEGFSEKKGKKAAPKDKKAKKLKGKGKKVKKKAKRDKIFND</sequence>
<dbReference type="RefSeq" id="WP_077065338.1">
    <property type="nucleotide sequence ID" value="NZ_LKHV02000001.1"/>
</dbReference>
<dbReference type="EC" id="3.1.13.1" evidence="7"/>
<evidence type="ECO:0000313" key="11">
    <source>
        <dbReference type="EMBL" id="MCS5707559.1"/>
    </source>
</evidence>
<evidence type="ECO:0000256" key="7">
    <source>
        <dbReference type="HAMAP-Rule" id="MF_01895"/>
    </source>
</evidence>
<dbReference type="InterPro" id="IPR003029">
    <property type="entry name" value="S1_domain"/>
</dbReference>
<evidence type="ECO:0000256" key="5">
    <source>
        <dbReference type="ARBA" id="ARBA00022839"/>
    </source>
</evidence>
<dbReference type="GO" id="GO:0005829">
    <property type="term" value="C:cytosol"/>
    <property type="evidence" value="ECO:0007669"/>
    <property type="project" value="TreeGrafter"/>
</dbReference>
<dbReference type="PATRIC" id="fig|1590042.3.peg.592"/>
<organism evidence="10">
    <name type="scientific">Candidatus Berkiella cookevillensis</name>
    <dbReference type="NCBI Taxonomy" id="437022"/>
    <lineage>
        <taxon>Bacteria</taxon>
        <taxon>Pseudomonadati</taxon>
        <taxon>Pseudomonadota</taxon>
        <taxon>Gammaproteobacteria</taxon>
        <taxon>Candidatus Berkiellales</taxon>
        <taxon>Candidatus Berkiellaceae</taxon>
        <taxon>Candidatus Berkiella</taxon>
    </lineage>
</organism>
<dbReference type="STRING" id="437022.CC99x_00575"/>
<dbReference type="Pfam" id="PF17876">
    <property type="entry name" value="CSD2"/>
    <property type="match status" value="1"/>
</dbReference>
<dbReference type="OrthoDB" id="9764149at2"/>
<dbReference type="InterPro" id="IPR001900">
    <property type="entry name" value="RNase_II/R"/>
</dbReference>
<gene>
    <name evidence="7 10" type="primary">rnr</name>
    <name evidence="11" type="ORF">CC99x_001435</name>
    <name evidence="10" type="ORF">CC99x_00575</name>
</gene>
<dbReference type="InterPro" id="IPR040476">
    <property type="entry name" value="CSD2"/>
</dbReference>
<reference evidence="10" key="1">
    <citation type="submission" date="2015-09" db="EMBL/GenBank/DDBJ databases">
        <title>Draft Genome Sequences of Two Novel Amoeba-resistant Intranuclear Bacteria, Candidatus Berkiella cookevillensis and Candidatus Berkiella aquae.</title>
        <authorList>
            <person name="Mehari Y.T."/>
            <person name="Arivett B.A."/>
            <person name="Farone A.L."/>
            <person name="Gunderson J.H."/>
            <person name="Farone M.B."/>
        </authorList>
    </citation>
    <scope>NUCLEOTIDE SEQUENCE [LARGE SCALE GENOMIC DNA]</scope>
    <source>
        <strain evidence="10">CC99</strain>
    </source>
</reference>
<evidence type="ECO:0000256" key="4">
    <source>
        <dbReference type="ARBA" id="ARBA00022801"/>
    </source>
</evidence>
<feature type="compositionally biased region" description="Basic residues" evidence="8">
    <location>
        <begin position="752"/>
        <end position="779"/>
    </location>
</feature>
<dbReference type="AlphaFoldDB" id="A0A0Q9YQA6"/>
<name>A0A0Q9YQA6_9GAMM</name>
<proteinExistence type="inferred from homology"/>
<dbReference type="InterPro" id="IPR050180">
    <property type="entry name" value="RNR_Ribonuclease"/>
</dbReference>
<dbReference type="InterPro" id="IPR011805">
    <property type="entry name" value="RNase_R"/>
</dbReference>
<evidence type="ECO:0000313" key="12">
    <source>
        <dbReference type="Proteomes" id="UP000051494"/>
    </source>
</evidence>
<dbReference type="SMART" id="SM00955">
    <property type="entry name" value="RNB"/>
    <property type="match status" value="1"/>
</dbReference>
<evidence type="ECO:0000256" key="3">
    <source>
        <dbReference type="ARBA" id="ARBA00022722"/>
    </source>
</evidence>
<reference evidence="11" key="3">
    <citation type="submission" date="2021-06" db="EMBL/GenBank/DDBJ databases">
        <title>Genomic Description and Analysis of Intracellular Bacteria, Candidatus Berkiella cookevillensis and Candidatus Berkiella aquae.</title>
        <authorList>
            <person name="Kidane D.T."/>
            <person name="Mehari Y.T."/>
            <person name="Rice F.C."/>
            <person name="Arivett B.A."/>
            <person name="Farone A.L."/>
            <person name="Berk S.G."/>
            <person name="Farone M.B."/>
        </authorList>
    </citation>
    <scope>NUCLEOTIDE SEQUENCE</scope>
    <source>
        <strain evidence="11">CC99</strain>
    </source>
</reference>
<dbReference type="NCBIfam" id="TIGR02063">
    <property type="entry name" value="RNase_R"/>
    <property type="match status" value="1"/>
</dbReference>
<dbReference type="EMBL" id="LKHV02000001">
    <property type="protein sequence ID" value="MCS5707559.1"/>
    <property type="molecule type" value="Genomic_DNA"/>
</dbReference>
<comment type="subcellular location">
    <subcellularLocation>
        <location evidence="7">Cytoplasm</location>
    </subcellularLocation>
</comment>
<dbReference type="PANTHER" id="PTHR23355:SF9">
    <property type="entry name" value="DIS3-LIKE EXONUCLEASE 2"/>
    <property type="match status" value="1"/>
</dbReference>
<dbReference type="EMBL" id="LKHV01000002">
    <property type="protein sequence ID" value="KRG19562.1"/>
    <property type="molecule type" value="Genomic_DNA"/>
</dbReference>
<keyword evidence="3 7" id="KW-0540">Nuclease</keyword>
<dbReference type="Pfam" id="PF00575">
    <property type="entry name" value="S1"/>
    <property type="match status" value="1"/>
</dbReference>
<dbReference type="Gene3D" id="2.40.50.140">
    <property type="entry name" value="Nucleic acid-binding proteins"/>
    <property type="match status" value="1"/>
</dbReference>
<dbReference type="GO" id="GO:0008859">
    <property type="term" value="F:exoribonuclease II activity"/>
    <property type="evidence" value="ECO:0007669"/>
    <property type="project" value="UniProtKB-UniRule"/>
</dbReference>
<dbReference type="HAMAP" id="MF_01895">
    <property type="entry name" value="RNase_R"/>
    <property type="match status" value="1"/>
</dbReference>
<evidence type="ECO:0000256" key="1">
    <source>
        <dbReference type="ARBA" id="ARBA00001849"/>
    </source>
</evidence>
<comment type="caution">
    <text evidence="10">The sequence shown here is derived from an EMBL/GenBank/DDBJ whole genome shotgun (WGS) entry which is preliminary data.</text>
</comment>
<evidence type="ECO:0000256" key="8">
    <source>
        <dbReference type="SAM" id="MobiDB-lite"/>
    </source>
</evidence>
<feature type="region of interest" description="Disordered" evidence="8">
    <location>
        <begin position="723"/>
        <end position="785"/>
    </location>
</feature>
<dbReference type="SMART" id="SM00316">
    <property type="entry name" value="S1"/>
    <property type="match status" value="1"/>
</dbReference>
<evidence type="ECO:0000313" key="10">
    <source>
        <dbReference type="EMBL" id="KRG19562.1"/>
    </source>
</evidence>
<dbReference type="Pfam" id="PF00773">
    <property type="entry name" value="RNB"/>
    <property type="match status" value="1"/>
</dbReference>
<feature type="region of interest" description="Disordered" evidence="8">
    <location>
        <begin position="1"/>
        <end position="20"/>
    </location>
</feature>
<dbReference type="InterPro" id="IPR022966">
    <property type="entry name" value="RNase_II/R_CS"/>
</dbReference>
<keyword evidence="6 7" id="KW-0694">RNA-binding</keyword>
<keyword evidence="12" id="KW-1185">Reference proteome</keyword>
<dbReference type="SUPFAM" id="SSF50249">
    <property type="entry name" value="Nucleic acid-binding proteins"/>
    <property type="match status" value="4"/>
</dbReference>
<protein>
    <recommendedName>
        <fullName evidence="7">Ribonuclease R</fullName>
        <shortName evidence="7">RNase R</shortName>
        <ecNumber evidence="7">3.1.13.1</ecNumber>
    </recommendedName>
</protein>
<keyword evidence="5 7" id="KW-0269">Exonuclease</keyword>
<feature type="domain" description="S1 motif" evidence="9">
    <location>
        <begin position="639"/>
        <end position="720"/>
    </location>
</feature>
<dbReference type="GO" id="GO:0003723">
    <property type="term" value="F:RNA binding"/>
    <property type="evidence" value="ECO:0007669"/>
    <property type="project" value="UniProtKB-UniRule"/>
</dbReference>
<dbReference type="CDD" id="cd04471">
    <property type="entry name" value="S1_RNase_R"/>
    <property type="match status" value="1"/>
</dbReference>
<dbReference type="InterPro" id="IPR004476">
    <property type="entry name" value="RNase_II/RNase_R"/>
</dbReference>
<dbReference type="InterPro" id="IPR012340">
    <property type="entry name" value="NA-bd_OB-fold"/>
</dbReference>
<dbReference type="PROSITE" id="PS01175">
    <property type="entry name" value="RIBONUCLEASE_II"/>
    <property type="match status" value="1"/>
</dbReference>
<dbReference type="Proteomes" id="UP000051494">
    <property type="component" value="Unassembled WGS sequence"/>
</dbReference>
<comment type="similarity">
    <text evidence="7">Belongs to the RNR ribonuclease family. RNase R subfamily.</text>
</comment>
<dbReference type="NCBIfam" id="TIGR00358">
    <property type="entry name" value="3_prime_RNase"/>
    <property type="match status" value="1"/>
</dbReference>
<dbReference type="PANTHER" id="PTHR23355">
    <property type="entry name" value="RIBONUCLEASE"/>
    <property type="match status" value="1"/>
</dbReference>
<accession>A0A0Q9YQA6</accession>
<feature type="compositionally biased region" description="Basic residues" evidence="8">
    <location>
        <begin position="729"/>
        <end position="741"/>
    </location>
</feature>
<dbReference type="PROSITE" id="PS50126">
    <property type="entry name" value="S1"/>
    <property type="match status" value="1"/>
</dbReference>
<evidence type="ECO:0000256" key="6">
    <source>
        <dbReference type="ARBA" id="ARBA00022884"/>
    </source>
</evidence>
<comment type="function">
    <text evidence="7">3'-5' exoribonuclease that releases 5'-nucleoside monophosphates and is involved in maturation of structured RNAs.</text>
</comment>
<evidence type="ECO:0000259" key="9">
    <source>
        <dbReference type="PROSITE" id="PS50126"/>
    </source>
</evidence>
<comment type="catalytic activity">
    <reaction evidence="1 7">
        <text>Exonucleolytic cleavage in the 3'- to 5'-direction to yield nucleoside 5'-phosphates.</text>
        <dbReference type="EC" id="3.1.13.1"/>
    </reaction>
</comment>